<sequence length="2087" mass="223424">MTNMCGQICNNIEGSYLCSCHPGYRLGVDRVSCLDINECAEKTDGCTQICTNYPGGFNCSCYPGYGYQELNKTCVQDTHTAATCSSFNCTQGCQMVNENPECFCSQGYVLSGDNKTCDDMDECTQGVCSQECNNTVGSFTCTCYVGYQLDSDKTTCNECPDMYYGLGCSHVCDCNGRQTGCDNVKGCICDIGWTGSFCEEDRNECVENANICNNSREVCVNTNGSYRCDCQSGYTRGSDQLCIDIDECGSSDLCDQECVNTPGGYNCRCHYGYRLAVDRVNCVQVENLCKDEEGLICEHGCTMTDTNRAMCFCRSGYRLAPDGQRCPDVDECVTNNGGCSHTCTNTPGSFHCSCPIGHRMGNDRKTCLVCGAGTYGENCANDCACGPGADKCDSISGCVCSVGYTGDKCDQDVDECHILSIVQDCESKNAHCINFIGKYSCDCESGYRKNANGTCEDVDECLATPCSQVCENFAGGYRCQCNRGFSINQNGTCQDQDECSMSTTNRCQQQCINTIGSYRCYCNQSGYELDNDGYTCTARTFCHENNTCPSQNGGCSIVNGTDTCFCNSGYDYNQTANTCTEQVRNWCALAGCQQNCTEIAELPRFRCHCRDGYLLNDDRKTCRECTIGTYGNNCSSTCTCATRNTINCSNVDGNCTCKSGWKGRNCDEDIDECAQSPPPFCGFMSECVNTNGSFICVCDPGYQRLADGSCAECTGNRYGDNCGSQCRCNVSNTVSCHHVTGNCTCKPGWTGPTCDNDIDECTSQTHNCTSLQETCSNTPGGYSCACNDGYQYYNASRVCVAPAGFCCSLYQLTFVISHRVFSGNVRKKLFFKMPLRHPEHASCNNVNGSCTCNSGWNGTNCEQDIDECEQSPPPSCVANSTCVNTNGSYLCLYPRTVRFISLNCGLLLAECVNGTYGTNCSKQCQCNVTNTVSCHHVTGNCTCKQGWSGATCDTDVDECSSTTHNCTGLHETCSNTVGGYDCVCADGYHYNVSMACEACTGNTFGANCSEHCECNVTNTVSCDHVTGSCNCSKGWVSATCNIKDLCSNLTLNCTGDKERCNNTENGPECVCEDGYHYNASGVCVECTNNFYGPNCSSQCQCNVTNTVSCHHVTGNCTCQRGWKGATCNTDINECLANSTCSGQHKVCTNTLGGYLCECMDGYQMNASSDCNVCVTGTFGKNCSSNCTCVTQNTDTCNNINGTCTCKSGWNGTNCEKDIDECAHSPPPSCVANSTCSNTNGSYLCVCNSGYQNSSDGNCTDIDECVKNTHNCSGQNEMCNNTAGGFDCVCVDGYQRSASGICIEMTKVNLTMTLAVNVNYTQHELDNTSSPAFTDLSYEIIKELWKNLKNVEHKIKKIVIISIRLGSVTFEAVVIIDDVSDEEAVNQVAPALQTLAQTNFTIYNETTEVSYYIVNVIEGPNERCNSTGGTIECVCEVGYQYNASRVCVACANGNFGKNCSSTCTCITNNTVNCSNVDGACTCRSGWTGGNCSDDINECTTHSSSPCVANSTCYNTNGSYLCVCDTGYLTHADGNCTECMNSTYGTNCSRQCQCNVTNTVSPCHHVTGNCTCKQGWTGSTCNDDLDECSSNTHNCSGPHQTCINTVGGFTCVCADGVILLQCIHRVRGCPLAQCTVTLVSCDLYVSQTACAAEAFGRNCSSPCTCVTNNTASCNNVNGSCTCNSGWNGTNCEKDINECEQHPPPCVANSTCFNTNGSYLCVCNTGYKQLSDGNCTECTNNTYGTNCTSPCQCNVTNTVSCHHVTGNCTCKQGWTEPTCDTDIDECLTHNCSGQYEMCHNTAGGYDCVCVTGYQRSASGICIPCATGTYGNNCTSNCTCITSNTANCSNVDGACTCHSGWTGTSCERDIDECTQSPPPSCVANSTCSNTNGGYLCVCDKGYHSLLDGNCTACTGNTFGANCSEQCQCNVTNTASCDHVTGKCNCGKGWDGTTCNIKDLCSNHTLNCTGDKERCNNTENGAECVCEDGYHYNASGVCVECSSGTYGGNCSSTCTCVTNNTVNCSKVDGACTCRSGWTGGNCSDDINECTAHSSSPCVANSTCYNTNGSYLCVCDTGYQTHADGNCTGECSW</sequence>
<dbReference type="PANTHER" id="PTHR24040:SF13">
    <property type="entry name" value="FIBROPELLIN-1"/>
    <property type="match status" value="1"/>
</dbReference>
<organism evidence="11 12">
    <name type="scientific">Pomacea canaliculata</name>
    <name type="common">Golden apple snail</name>
    <dbReference type="NCBI Taxonomy" id="400727"/>
    <lineage>
        <taxon>Eukaryota</taxon>
        <taxon>Metazoa</taxon>
        <taxon>Spiralia</taxon>
        <taxon>Lophotrochozoa</taxon>
        <taxon>Mollusca</taxon>
        <taxon>Gastropoda</taxon>
        <taxon>Caenogastropoda</taxon>
        <taxon>Architaenioglossa</taxon>
        <taxon>Ampullarioidea</taxon>
        <taxon>Ampullariidae</taxon>
        <taxon>Pomacea</taxon>
    </lineage>
</organism>
<evidence type="ECO:0000256" key="7">
    <source>
        <dbReference type="ARBA" id="ARBA00023180"/>
    </source>
</evidence>
<feature type="domain" description="EGF-like" evidence="10">
    <location>
        <begin position="201"/>
        <end position="243"/>
    </location>
</feature>
<feature type="domain" description="EGF-like" evidence="10">
    <location>
        <begin position="244"/>
        <end position="283"/>
    </location>
</feature>
<dbReference type="PROSITE" id="PS01186">
    <property type="entry name" value="EGF_2"/>
    <property type="match status" value="17"/>
</dbReference>
<evidence type="ECO:0000259" key="9">
    <source>
        <dbReference type="PROSITE" id="PS50024"/>
    </source>
</evidence>
<evidence type="ECO:0000259" key="10">
    <source>
        <dbReference type="PROSITE" id="PS50026"/>
    </source>
</evidence>
<reference evidence="11 12" key="1">
    <citation type="submission" date="2018-04" db="EMBL/GenBank/DDBJ databases">
        <title>The genome of golden apple snail Pomacea canaliculata provides insight into stress tolerance and invasive adaptation.</title>
        <authorList>
            <person name="Liu C."/>
            <person name="Liu B."/>
            <person name="Ren Y."/>
            <person name="Zhang Y."/>
            <person name="Wang H."/>
            <person name="Li S."/>
            <person name="Jiang F."/>
            <person name="Yin L."/>
            <person name="Zhang G."/>
            <person name="Qian W."/>
            <person name="Fan W."/>
        </authorList>
    </citation>
    <scope>NUCLEOTIDE SEQUENCE [LARGE SCALE GENOMIC DNA]</scope>
    <source>
        <strain evidence="11">SZHN2017</strain>
        <tissue evidence="11">Muscle</tissue>
    </source>
</reference>
<feature type="disulfide bond" evidence="8">
    <location>
        <begin position="248"/>
        <end position="258"/>
    </location>
</feature>
<feature type="domain" description="EGF-like" evidence="10">
    <location>
        <begin position="669"/>
        <end position="711"/>
    </location>
</feature>
<dbReference type="Pfam" id="PF12662">
    <property type="entry name" value="cEGF"/>
    <property type="match status" value="1"/>
</dbReference>
<feature type="domain" description="SEA" evidence="9">
    <location>
        <begin position="1303"/>
        <end position="1418"/>
    </location>
</feature>
<dbReference type="PROSITE" id="PS00010">
    <property type="entry name" value="ASX_HYDROXYL"/>
    <property type="match status" value="19"/>
</dbReference>
<feature type="domain" description="EGF-like" evidence="10">
    <location>
        <begin position="1779"/>
        <end position="1816"/>
    </location>
</feature>
<feature type="domain" description="EGF-like" evidence="10">
    <location>
        <begin position="457"/>
        <end position="494"/>
    </location>
</feature>
<dbReference type="FunFam" id="2.10.25.10:FF:000014">
    <property type="entry name" value="Latent-transforming growth factor beta-binding protein 3"/>
    <property type="match status" value="1"/>
</dbReference>
<dbReference type="Gene3D" id="2.10.25.10">
    <property type="entry name" value="Laminin"/>
    <property type="match status" value="22"/>
</dbReference>
<dbReference type="InterPro" id="IPR000152">
    <property type="entry name" value="EGF-type_Asp/Asn_hydroxyl_site"/>
</dbReference>
<dbReference type="Gene3D" id="2.170.300.10">
    <property type="entry name" value="Tie2 ligand-binding domain superfamily"/>
    <property type="match status" value="6"/>
</dbReference>
<dbReference type="SUPFAM" id="SSF57196">
    <property type="entry name" value="EGF/Laminin"/>
    <property type="match status" value="12"/>
</dbReference>
<feature type="domain" description="EGF-like" evidence="10">
    <location>
        <begin position="2040"/>
        <end position="2082"/>
    </location>
</feature>
<evidence type="ECO:0000256" key="1">
    <source>
        <dbReference type="ARBA" id="ARBA00004613"/>
    </source>
</evidence>
<gene>
    <name evidence="11" type="ORF">C0Q70_02878</name>
</gene>
<accession>A0A2T7PR61</accession>
<dbReference type="OrthoDB" id="6117558at2759"/>
<dbReference type="PROSITE" id="PS50024">
    <property type="entry name" value="SEA"/>
    <property type="match status" value="1"/>
</dbReference>
<keyword evidence="2" id="KW-0964">Secreted</keyword>
<evidence type="ECO:0000256" key="8">
    <source>
        <dbReference type="PROSITE-ProRule" id="PRU00076"/>
    </source>
</evidence>
<dbReference type="PANTHER" id="PTHR24040">
    <property type="entry name" value="LAMININ G-LIKE DOMAIN-CONTAINING PROTEIN"/>
    <property type="match status" value="1"/>
</dbReference>
<dbReference type="InterPro" id="IPR051145">
    <property type="entry name" value="GAS-SHBG-PROS"/>
</dbReference>
<keyword evidence="5" id="KW-0677">Repeat</keyword>
<protein>
    <submittedName>
        <fullName evidence="11">Uncharacterized protein</fullName>
    </submittedName>
</protein>
<dbReference type="PROSITE" id="PS01187">
    <property type="entry name" value="EGF_CA"/>
    <property type="match status" value="14"/>
</dbReference>
<feature type="domain" description="EGF-like" evidence="10">
    <location>
        <begin position="757"/>
        <end position="796"/>
    </location>
</feature>
<dbReference type="SMART" id="SM00180">
    <property type="entry name" value="EGF_Lam"/>
    <property type="match status" value="5"/>
</dbReference>
<dbReference type="Pfam" id="PF07645">
    <property type="entry name" value="EGF_CA"/>
    <property type="match status" value="19"/>
</dbReference>
<feature type="domain" description="EGF-like" evidence="10">
    <location>
        <begin position="955"/>
        <end position="997"/>
    </location>
</feature>
<feature type="domain" description="EGF-like" evidence="10">
    <location>
        <begin position="1865"/>
        <end position="1907"/>
    </location>
</feature>
<evidence type="ECO:0000256" key="4">
    <source>
        <dbReference type="ARBA" id="ARBA00022729"/>
    </source>
</evidence>
<feature type="domain" description="EGF-like" evidence="10">
    <location>
        <begin position="412"/>
        <end position="456"/>
    </location>
</feature>
<comment type="caution">
    <text evidence="11">The sequence shown here is derived from an EMBL/GenBank/DDBJ whole genome shotgun (WGS) entry which is preliminary data.</text>
</comment>
<comment type="caution">
    <text evidence="8">Lacks conserved residue(s) required for the propagation of feature annotation.</text>
</comment>
<feature type="domain" description="EGF-like" evidence="10">
    <location>
        <begin position="1217"/>
        <end position="1259"/>
    </location>
</feature>
<keyword evidence="3 8" id="KW-0245">EGF-like domain</keyword>
<evidence type="ECO:0000256" key="2">
    <source>
        <dbReference type="ARBA" id="ARBA00022525"/>
    </source>
</evidence>
<dbReference type="InterPro" id="IPR049883">
    <property type="entry name" value="NOTCH1_EGF-like"/>
</dbReference>
<feature type="domain" description="EGF-like" evidence="10">
    <location>
        <begin position="1493"/>
        <end position="1535"/>
    </location>
</feature>
<comment type="subcellular location">
    <subcellularLocation>
        <location evidence="1">Secreted</location>
    </subcellularLocation>
</comment>
<dbReference type="InterPro" id="IPR000742">
    <property type="entry name" value="EGF"/>
</dbReference>
<dbReference type="Pfam" id="PF14670">
    <property type="entry name" value="FXa_inhibition"/>
    <property type="match status" value="1"/>
</dbReference>
<dbReference type="InterPro" id="IPR002049">
    <property type="entry name" value="LE_dom"/>
</dbReference>
<dbReference type="GO" id="GO:0005509">
    <property type="term" value="F:calcium ion binding"/>
    <property type="evidence" value="ECO:0007669"/>
    <property type="project" value="InterPro"/>
</dbReference>
<name>A0A2T7PR61_POMCA</name>
<dbReference type="FunFam" id="2.10.25.10:FF:000240">
    <property type="entry name" value="Vitamin K-dependent protein S"/>
    <property type="match status" value="2"/>
</dbReference>
<dbReference type="GO" id="GO:0005576">
    <property type="term" value="C:extracellular region"/>
    <property type="evidence" value="ECO:0007669"/>
    <property type="project" value="UniProtKB-SubCell"/>
</dbReference>
<dbReference type="SMART" id="SM00181">
    <property type="entry name" value="EGF"/>
    <property type="match status" value="43"/>
</dbReference>
<dbReference type="SMART" id="SM00179">
    <property type="entry name" value="EGF_CA"/>
    <property type="match status" value="24"/>
</dbReference>
<dbReference type="PROSITE" id="PS00022">
    <property type="entry name" value="EGF_1"/>
    <property type="match status" value="1"/>
</dbReference>
<feature type="domain" description="EGF-like" evidence="10">
    <location>
        <begin position="1692"/>
        <end position="1733"/>
    </location>
</feature>
<dbReference type="InterPro" id="IPR018097">
    <property type="entry name" value="EGF_Ca-bd_CS"/>
</dbReference>
<keyword evidence="4" id="KW-0732">Signal</keyword>
<keyword evidence="12" id="KW-1185">Reference proteome</keyword>
<dbReference type="CDD" id="cd00054">
    <property type="entry name" value="EGF_CA"/>
    <property type="match status" value="3"/>
</dbReference>
<dbReference type="InterPro" id="IPR009030">
    <property type="entry name" value="Growth_fac_rcpt_cys_sf"/>
</dbReference>
<evidence type="ECO:0000256" key="3">
    <source>
        <dbReference type="ARBA" id="ARBA00022536"/>
    </source>
</evidence>
<feature type="domain" description="EGF-like" evidence="10">
    <location>
        <begin position="1582"/>
        <end position="1621"/>
    </location>
</feature>
<feature type="domain" description="EGF-like" evidence="10">
    <location>
        <begin position="328"/>
        <end position="368"/>
    </location>
</feature>
<feature type="domain" description="EGF-like" evidence="10">
    <location>
        <begin position="1130"/>
        <end position="1171"/>
    </location>
</feature>
<dbReference type="EMBL" id="PZQS01000002">
    <property type="protein sequence ID" value="PVD35909.1"/>
    <property type="molecule type" value="Genomic_DNA"/>
</dbReference>
<keyword evidence="7" id="KW-0325">Glycoprotein</keyword>
<evidence type="ECO:0000256" key="5">
    <source>
        <dbReference type="ARBA" id="ARBA00022737"/>
    </source>
</evidence>
<dbReference type="InterPro" id="IPR026823">
    <property type="entry name" value="cEGF"/>
</dbReference>
<dbReference type="InterPro" id="IPR001881">
    <property type="entry name" value="EGF-like_Ca-bd_dom"/>
</dbReference>
<evidence type="ECO:0000313" key="11">
    <source>
        <dbReference type="EMBL" id="PVD35909.1"/>
    </source>
</evidence>
<dbReference type="PRINTS" id="PR00011">
    <property type="entry name" value="EGFLAMININ"/>
</dbReference>
<dbReference type="InterPro" id="IPR000082">
    <property type="entry name" value="SEA_dom"/>
</dbReference>
<dbReference type="PROSITE" id="PS50026">
    <property type="entry name" value="EGF_3"/>
    <property type="match status" value="17"/>
</dbReference>
<feature type="domain" description="EGF-like" evidence="10">
    <location>
        <begin position="119"/>
        <end position="157"/>
    </location>
</feature>
<dbReference type="Proteomes" id="UP000245119">
    <property type="component" value="Linkage Group LG2"/>
</dbReference>
<proteinExistence type="predicted"/>
<feature type="disulfide bond" evidence="8">
    <location>
        <begin position="1611"/>
        <end position="1620"/>
    </location>
</feature>
<keyword evidence="6 8" id="KW-1015">Disulfide bond</keyword>
<evidence type="ECO:0000313" key="12">
    <source>
        <dbReference type="Proteomes" id="UP000245119"/>
    </source>
</evidence>
<dbReference type="FunFam" id="2.10.25.10:FF:000017">
    <property type="entry name" value="latent-transforming growth factor beta-binding protein 4 isoform X1"/>
    <property type="match status" value="1"/>
</dbReference>
<dbReference type="FunFam" id="2.10.25.10:FF:000119">
    <property type="entry name" value="vitamin K-dependent protein S"/>
    <property type="match status" value="1"/>
</dbReference>
<dbReference type="SUPFAM" id="SSF57184">
    <property type="entry name" value="Growth factor receptor domain"/>
    <property type="match status" value="9"/>
</dbReference>
<evidence type="ECO:0000256" key="6">
    <source>
        <dbReference type="ARBA" id="ARBA00023157"/>
    </source>
</evidence>